<keyword evidence="3" id="KW-1185">Reference proteome</keyword>
<comment type="caution">
    <text evidence="2">The sequence shown here is derived from an EMBL/GenBank/DDBJ whole genome shotgun (WGS) entry which is preliminary data.</text>
</comment>
<name>A0A1T3NMI5_9ACTN</name>
<evidence type="ECO:0000256" key="1">
    <source>
        <dbReference type="SAM" id="Phobius"/>
    </source>
</evidence>
<evidence type="ECO:0000313" key="2">
    <source>
        <dbReference type="EMBL" id="OPC78103.1"/>
    </source>
</evidence>
<gene>
    <name evidence="2" type="ORF">B4N89_38545</name>
</gene>
<evidence type="ECO:0000313" key="3">
    <source>
        <dbReference type="Proteomes" id="UP000190037"/>
    </source>
</evidence>
<keyword evidence="1" id="KW-0812">Transmembrane</keyword>
<feature type="transmembrane region" description="Helical" evidence="1">
    <location>
        <begin position="67"/>
        <end position="87"/>
    </location>
</feature>
<dbReference type="STRING" id="159449.B4N89_38545"/>
<sequence>MQFMPCHQRGPHRTLTWSTSIGCPGAPRTGPIVGPGPRELARYGRAFRTERVPMNRSTRMPKLRPRFRRLAVCAASAAVLAPVLVLAGQTSASALPTGASRSASCGAAYQINLQVGGYQFARTQYLACVGQI</sequence>
<keyword evidence="1" id="KW-1133">Transmembrane helix</keyword>
<proteinExistence type="predicted"/>
<keyword evidence="1" id="KW-0472">Membrane</keyword>
<dbReference type="AlphaFoldDB" id="A0A1T3NMI5"/>
<organism evidence="2 3">
    <name type="scientific">Embleya scabrispora</name>
    <dbReference type="NCBI Taxonomy" id="159449"/>
    <lineage>
        <taxon>Bacteria</taxon>
        <taxon>Bacillati</taxon>
        <taxon>Actinomycetota</taxon>
        <taxon>Actinomycetes</taxon>
        <taxon>Kitasatosporales</taxon>
        <taxon>Streptomycetaceae</taxon>
        <taxon>Embleya</taxon>
    </lineage>
</organism>
<dbReference type="Proteomes" id="UP000190037">
    <property type="component" value="Unassembled WGS sequence"/>
</dbReference>
<accession>A0A1T3NMI5</accession>
<dbReference type="EMBL" id="MWQN01000003">
    <property type="protein sequence ID" value="OPC78103.1"/>
    <property type="molecule type" value="Genomic_DNA"/>
</dbReference>
<protein>
    <submittedName>
        <fullName evidence="2">Uncharacterized protein</fullName>
    </submittedName>
</protein>
<reference evidence="2 3" key="1">
    <citation type="submission" date="2017-03" db="EMBL/GenBank/DDBJ databases">
        <title>Draft genome sequence of Streptomyces scabrisporus NF3, endophyte isolated from Amphipterygium adstringens.</title>
        <authorList>
            <person name="Vazquez M."/>
            <person name="Ceapa C.D."/>
            <person name="Rodriguez Luna D."/>
            <person name="Sanchez Esquivel S."/>
        </authorList>
    </citation>
    <scope>NUCLEOTIDE SEQUENCE [LARGE SCALE GENOMIC DNA]</scope>
    <source>
        <strain evidence="2 3">NF3</strain>
    </source>
</reference>